<dbReference type="Proteomes" id="UP000676336">
    <property type="component" value="Unassembled WGS sequence"/>
</dbReference>
<dbReference type="Proteomes" id="UP000681967">
    <property type="component" value="Unassembled WGS sequence"/>
</dbReference>
<dbReference type="AlphaFoldDB" id="A0A815AUI0"/>
<evidence type="ECO:0000313" key="4">
    <source>
        <dbReference type="EMBL" id="CAF3950012.1"/>
    </source>
</evidence>
<evidence type="ECO:0000313" key="3">
    <source>
        <dbReference type="EMBL" id="CAF2109511.1"/>
    </source>
</evidence>
<gene>
    <name evidence="5" type="ORF">BYL167_LOCUS14742</name>
    <name evidence="1" type="ORF">CJN711_LOCUS14980</name>
    <name evidence="2" type="ORF">KQP761_LOCUS19858</name>
    <name evidence="3" type="ORF">MBJ925_LOCUS23935</name>
    <name evidence="4" type="ORF">SMN809_LOCUS9197</name>
</gene>
<dbReference type="EMBL" id="CAJNOW010010244">
    <property type="protein sequence ID" value="CAF1577942.1"/>
    <property type="molecule type" value="Genomic_DNA"/>
</dbReference>
<dbReference type="EMBL" id="CAJNOV010006811">
    <property type="protein sequence ID" value="CAF1260942.1"/>
    <property type="molecule type" value="Genomic_DNA"/>
</dbReference>
<evidence type="ECO:0000313" key="1">
    <source>
        <dbReference type="EMBL" id="CAF1260942.1"/>
    </source>
</evidence>
<name>A0A815AUI0_9BILA</name>
<dbReference type="Proteomes" id="UP000663834">
    <property type="component" value="Unassembled WGS sequence"/>
</dbReference>
<reference evidence="1" key="1">
    <citation type="submission" date="2021-02" db="EMBL/GenBank/DDBJ databases">
        <authorList>
            <person name="Nowell W R."/>
        </authorList>
    </citation>
    <scope>NUCLEOTIDE SEQUENCE</scope>
</reference>
<dbReference type="OrthoDB" id="10325869at2759"/>
<dbReference type="Proteomes" id="UP000663855">
    <property type="component" value="Unassembled WGS sequence"/>
</dbReference>
<proteinExistence type="predicted"/>
<dbReference type="EMBL" id="CAJOBI010002928">
    <property type="protein sequence ID" value="CAF3950012.1"/>
    <property type="molecule type" value="Genomic_DNA"/>
</dbReference>
<dbReference type="EMBL" id="CAJOBH010005315">
    <property type="protein sequence ID" value="CAF4020287.1"/>
    <property type="molecule type" value="Genomic_DNA"/>
</dbReference>
<protein>
    <submittedName>
        <fullName evidence="1">Uncharacterized protein</fullName>
    </submittedName>
</protein>
<dbReference type="Proteomes" id="UP000663824">
    <property type="component" value="Unassembled WGS sequence"/>
</dbReference>
<sequence>MPIIATRHRYRSYSDIEWEHQYYLSRGFSEDLDDIDPHEHLQLLELESMDPIERVAHEQLEQYEQSLRPQPLISLHLNIEHSVQYQTEEELLQAQRVKQDELERHMEVQLLILQQDQLEQSYQIQAAERLEEEENEEDLEFKFSQLSH</sequence>
<dbReference type="EMBL" id="CAJNRE010012331">
    <property type="protein sequence ID" value="CAF2109511.1"/>
    <property type="molecule type" value="Genomic_DNA"/>
</dbReference>
<accession>A0A815AUI0</accession>
<comment type="caution">
    <text evidence="1">The sequence shown here is derived from an EMBL/GenBank/DDBJ whole genome shotgun (WGS) entry which is preliminary data.</text>
</comment>
<evidence type="ECO:0000313" key="5">
    <source>
        <dbReference type="EMBL" id="CAF4020287.1"/>
    </source>
</evidence>
<evidence type="ECO:0000313" key="6">
    <source>
        <dbReference type="Proteomes" id="UP000663855"/>
    </source>
</evidence>
<organism evidence="1 6">
    <name type="scientific">Rotaria magnacalcarata</name>
    <dbReference type="NCBI Taxonomy" id="392030"/>
    <lineage>
        <taxon>Eukaryota</taxon>
        <taxon>Metazoa</taxon>
        <taxon>Spiralia</taxon>
        <taxon>Gnathifera</taxon>
        <taxon>Rotifera</taxon>
        <taxon>Eurotatoria</taxon>
        <taxon>Bdelloidea</taxon>
        <taxon>Philodinida</taxon>
        <taxon>Philodinidae</taxon>
        <taxon>Rotaria</taxon>
    </lineage>
</organism>
<evidence type="ECO:0000313" key="2">
    <source>
        <dbReference type="EMBL" id="CAF1577942.1"/>
    </source>
</evidence>